<dbReference type="PROSITE" id="PS50977">
    <property type="entry name" value="HTH_TETR_2"/>
    <property type="match status" value="1"/>
</dbReference>
<evidence type="ECO:0000259" key="5">
    <source>
        <dbReference type="PROSITE" id="PS50977"/>
    </source>
</evidence>
<keyword evidence="2 4" id="KW-0238">DNA-binding</keyword>
<keyword evidence="1" id="KW-0805">Transcription regulation</keyword>
<dbReference type="GO" id="GO:0003677">
    <property type="term" value="F:DNA binding"/>
    <property type="evidence" value="ECO:0007669"/>
    <property type="project" value="UniProtKB-UniRule"/>
</dbReference>
<evidence type="ECO:0000313" key="7">
    <source>
        <dbReference type="Proteomes" id="UP000198992"/>
    </source>
</evidence>
<dbReference type="InterPro" id="IPR001647">
    <property type="entry name" value="HTH_TetR"/>
</dbReference>
<keyword evidence="3" id="KW-0804">Transcription</keyword>
<evidence type="ECO:0000313" key="6">
    <source>
        <dbReference type="EMBL" id="SEE30046.1"/>
    </source>
</evidence>
<dbReference type="OrthoDB" id="9798857at2"/>
<dbReference type="Gene3D" id="1.10.357.10">
    <property type="entry name" value="Tetracycline Repressor, domain 2"/>
    <property type="match status" value="1"/>
</dbReference>
<dbReference type="SUPFAM" id="SSF48498">
    <property type="entry name" value="Tetracyclin repressor-like, C-terminal domain"/>
    <property type="match status" value="1"/>
</dbReference>
<evidence type="ECO:0000256" key="2">
    <source>
        <dbReference type="ARBA" id="ARBA00023125"/>
    </source>
</evidence>
<organism evidence="6 7">
    <name type="scientific">Bradyrhizobium erythrophlei</name>
    <dbReference type="NCBI Taxonomy" id="1437360"/>
    <lineage>
        <taxon>Bacteria</taxon>
        <taxon>Pseudomonadati</taxon>
        <taxon>Pseudomonadota</taxon>
        <taxon>Alphaproteobacteria</taxon>
        <taxon>Hyphomicrobiales</taxon>
        <taxon>Nitrobacteraceae</taxon>
        <taxon>Bradyrhizobium</taxon>
    </lineage>
</organism>
<dbReference type="PANTHER" id="PTHR47506">
    <property type="entry name" value="TRANSCRIPTIONAL REGULATORY PROTEIN"/>
    <property type="match status" value="1"/>
</dbReference>
<proteinExistence type="predicted"/>
<dbReference type="PRINTS" id="PR00455">
    <property type="entry name" value="HTHTETR"/>
</dbReference>
<evidence type="ECO:0000256" key="4">
    <source>
        <dbReference type="PROSITE-ProRule" id="PRU00335"/>
    </source>
</evidence>
<dbReference type="EMBL" id="FNTH01000001">
    <property type="protein sequence ID" value="SEE30046.1"/>
    <property type="molecule type" value="Genomic_DNA"/>
</dbReference>
<protein>
    <submittedName>
        <fullName evidence="6">Transcriptional regulator, TetR family</fullName>
    </submittedName>
</protein>
<evidence type="ECO:0000256" key="1">
    <source>
        <dbReference type="ARBA" id="ARBA00023015"/>
    </source>
</evidence>
<dbReference type="PANTHER" id="PTHR47506:SF7">
    <property type="entry name" value="TRANSCRIPTIONAL REGULATORY PROTEIN"/>
    <property type="match status" value="1"/>
</dbReference>
<dbReference type="Gene3D" id="1.10.10.60">
    <property type="entry name" value="Homeodomain-like"/>
    <property type="match status" value="1"/>
</dbReference>
<sequence>MGVSREQATENRRAIVAAATRLFRERGVEAVGLSELMKHAGFTQGGFYNHFESKADLVAEVLASAIAAGNGEFAKMARAPVDASTTALRRYINWYLSQAHRDDIDHGCPVTGFAGDAPRLGAEAQSHFAGGLDDQITILAGLIAESGFLAAAGERRTLRERAISLHCEMLGALVLSRSVAQAAPALSNEILENVRRDVLASLDEGSSHAPKPRKQN</sequence>
<evidence type="ECO:0000256" key="3">
    <source>
        <dbReference type="ARBA" id="ARBA00023163"/>
    </source>
</evidence>
<dbReference type="InterPro" id="IPR009057">
    <property type="entry name" value="Homeodomain-like_sf"/>
</dbReference>
<feature type="domain" description="HTH tetR-type" evidence="5">
    <location>
        <begin position="9"/>
        <end position="69"/>
    </location>
</feature>
<dbReference type="SUPFAM" id="SSF46689">
    <property type="entry name" value="Homeodomain-like"/>
    <property type="match status" value="1"/>
</dbReference>
<dbReference type="Proteomes" id="UP000198992">
    <property type="component" value="Unassembled WGS sequence"/>
</dbReference>
<dbReference type="InterPro" id="IPR036271">
    <property type="entry name" value="Tet_transcr_reg_TetR-rel_C_sf"/>
</dbReference>
<dbReference type="Pfam" id="PF00440">
    <property type="entry name" value="TetR_N"/>
    <property type="match status" value="1"/>
</dbReference>
<dbReference type="AlphaFoldDB" id="A0A1H5HPU4"/>
<gene>
    <name evidence="6" type="ORF">SAMN05444164_7587</name>
</gene>
<accession>A0A1H5HPU4</accession>
<name>A0A1H5HPU4_9BRAD</name>
<reference evidence="6 7" key="1">
    <citation type="submission" date="2016-10" db="EMBL/GenBank/DDBJ databases">
        <authorList>
            <person name="de Groot N.N."/>
        </authorList>
    </citation>
    <scope>NUCLEOTIDE SEQUENCE [LARGE SCALE GENOMIC DNA]</scope>
    <source>
        <strain evidence="6 7">MT12</strain>
    </source>
</reference>
<feature type="DNA-binding region" description="H-T-H motif" evidence="4">
    <location>
        <begin position="32"/>
        <end position="51"/>
    </location>
</feature>